<keyword evidence="1" id="KW-0732">Signal</keyword>
<dbReference type="AlphaFoldDB" id="A0A538UBN8"/>
<evidence type="ECO:0000256" key="1">
    <source>
        <dbReference type="SAM" id="SignalP"/>
    </source>
</evidence>
<evidence type="ECO:0000313" key="3">
    <source>
        <dbReference type="Proteomes" id="UP000319771"/>
    </source>
</evidence>
<protein>
    <submittedName>
        <fullName evidence="2">DUF1326 domain-containing protein</fullName>
    </submittedName>
</protein>
<accession>A0A538UBN8</accession>
<dbReference type="Pfam" id="PF07040">
    <property type="entry name" value="DUF1326"/>
    <property type="match status" value="1"/>
</dbReference>
<comment type="caution">
    <text evidence="2">The sequence shown here is derived from an EMBL/GenBank/DDBJ whole genome shotgun (WGS) entry which is preliminary data.</text>
</comment>
<feature type="signal peptide" evidence="1">
    <location>
        <begin position="1"/>
        <end position="23"/>
    </location>
</feature>
<proteinExistence type="predicted"/>
<dbReference type="Proteomes" id="UP000319771">
    <property type="component" value="Unassembled WGS sequence"/>
</dbReference>
<sequence length="201" mass="21604">MKKTLFAVATLALGLVASANAQAQAAKPASPAWSANITAIEACSCQMFCQCYFSTKPSAHAGHDGGAEEHFCKFNNAYKVNKGSYGATKLDGAKFWIYGDLGDEFSDGEMDWAVVTFDQATTKEQRDAIGTICGKLFPVKWKSFSTGEGTIEWVASKDEAYALLDGGKSAEVRLSAKSLTKNNGGQPMVMTNLKYWGAPRN</sequence>
<reference evidence="2 3" key="1">
    <citation type="journal article" date="2019" name="Nat. Microbiol.">
        <title>Mediterranean grassland soil C-N compound turnover is dependent on rainfall and depth, and is mediated by genomically divergent microorganisms.</title>
        <authorList>
            <person name="Diamond S."/>
            <person name="Andeer P.F."/>
            <person name="Li Z."/>
            <person name="Crits-Christoph A."/>
            <person name="Burstein D."/>
            <person name="Anantharaman K."/>
            <person name="Lane K.R."/>
            <person name="Thomas B.C."/>
            <person name="Pan C."/>
            <person name="Northen T.R."/>
            <person name="Banfield J.F."/>
        </authorList>
    </citation>
    <scope>NUCLEOTIDE SEQUENCE [LARGE SCALE GENOMIC DNA]</scope>
    <source>
        <strain evidence="2">WS_11</strain>
    </source>
</reference>
<feature type="non-terminal residue" evidence="2">
    <location>
        <position position="201"/>
    </location>
</feature>
<organism evidence="2 3">
    <name type="scientific">Eiseniibacteriota bacterium</name>
    <dbReference type="NCBI Taxonomy" id="2212470"/>
    <lineage>
        <taxon>Bacteria</taxon>
        <taxon>Candidatus Eiseniibacteriota</taxon>
    </lineage>
</organism>
<evidence type="ECO:0000313" key="2">
    <source>
        <dbReference type="EMBL" id="TMQ73306.1"/>
    </source>
</evidence>
<gene>
    <name evidence="2" type="ORF">E6K81_05015</name>
</gene>
<dbReference type="EMBL" id="VBPB01000074">
    <property type="protein sequence ID" value="TMQ73306.1"/>
    <property type="molecule type" value="Genomic_DNA"/>
</dbReference>
<dbReference type="InterPro" id="IPR009758">
    <property type="entry name" value="DUF1326"/>
</dbReference>
<name>A0A538UBN8_UNCEI</name>
<feature type="chain" id="PRO_5021807794" evidence="1">
    <location>
        <begin position="24"/>
        <end position="201"/>
    </location>
</feature>